<sequence>MAGMPGGGRPKGGRYCSMMVMGEQLCKMMLTINQKYVFEAGLSWRPMSTVDRPLPPLNTDERMTLESRLDFSPRHSRHEVRGPGR</sequence>
<gene>
    <name evidence="2" type="ORF">FHR36_005231</name>
</gene>
<evidence type="ECO:0000313" key="3">
    <source>
        <dbReference type="Proteomes" id="UP001206483"/>
    </source>
</evidence>
<feature type="region of interest" description="Disordered" evidence="1">
    <location>
        <begin position="66"/>
        <end position="85"/>
    </location>
</feature>
<organism evidence="2 3">
    <name type="scientific">Kitasatospora paracochleata</name>
    <dbReference type="NCBI Taxonomy" id="58354"/>
    <lineage>
        <taxon>Bacteria</taxon>
        <taxon>Bacillati</taxon>
        <taxon>Actinomycetota</taxon>
        <taxon>Actinomycetes</taxon>
        <taxon>Kitasatosporales</taxon>
        <taxon>Streptomycetaceae</taxon>
        <taxon>Kitasatospora</taxon>
    </lineage>
</organism>
<evidence type="ECO:0000313" key="2">
    <source>
        <dbReference type="EMBL" id="MCP2312065.1"/>
    </source>
</evidence>
<dbReference type="Proteomes" id="UP001206483">
    <property type="component" value="Unassembled WGS sequence"/>
</dbReference>
<evidence type="ECO:0008006" key="4">
    <source>
        <dbReference type="Google" id="ProtNLM"/>
    </source>
</evidence>
<comment type="caution">
    <text evidence="2">The sequence shown here is derived from an EMBL/GenBank/DDBJ whole genome shotgun (WGS) entry which is preliminary data.</text>
</comment>
<accession>A0ABT1J3Q1</accession>
<proteinExistence type="predicted"/>
<reference evidence="2 3" key="1">
    <citation type="submission" date="2022-06" db="EMBL/GenBank/DDBJ databases">
        <title>Sequencing the genomes of 1000 actinobacteria strains.</title>
        <authorList>
            <person name="Klenk H.-P."/>
        </authorList>
    </citation>
    <scope>NUCLEOTIDE SEQUENCE [LARGE SCALE GENOMIC DNA]</scope>
    <source>
        <strain evidence="2 3">DSM 41656</strain>
    </source>
</reference>
<evidence type="ECO:0000256" key="1">
    <source>
        <dbReference type="SAM" id="MobiDB-lite"/>
    </source>
</evidence>
<dbReference type="EMBL" id="JAMZDX010000005">
    <property type="protein sequence ID" value="MCP2312065.1"/>
    <property type="molecule type" value="Genomic_DNA"/>
</dbReference>
<name>A0ABT1J3Q1_9ACTN</name>
<keyword evidence="3" id="KW-1185">Reference proteome</keyword>
<protein>
    <recommendedName>
        <fullName evidence="4">Transposase</fullName>
    </recommendedName>
</protein>